<dbReference type="GeneID" id="19208170"/>
<accession>A0A5M3MEF9</accession>
<dbReference type="AlphaFoldDB" id="A0A5M3MEF9"/>
<keyword evidence="7 9" id="KW-0503">Monooxygenase</keyword>
<dbReference type="PANTHER" id="PTHR43098:SF3">
    <property type="entry name" value="L-ORNITHINE N(5)-MONOOXYGENASE-RELATED"/>
    <property type="match status" value="1"/>
</dbReference>
<evidence type="ECO:0000256" key="4">
    <source>
        <dbReference type="ARBA" id="ARBA00022827"/>
    </source>
</evidence>
<sequence>MADTDFDVIIAGGGFSGVYNLIHLRKLGYRCKLIEPGSAFGGAWHWNRYPGARVDSEVPIYEFSFDDLPKGWTWSERFPGSDELRAYFAYVAEKYDLAKDSWMGNRIVAAHWSDNHHAWNVTTESEKERRQVTARYLIMALGPTTEPYKPDINGLASFQGQLLHSSRWPKEGINVKDKRVGVIGTGATGVQIIQELGPQAKHLTIFQRTPNLALPMVQYTMPREVKAHFSPIYNEIYQKLPKTFAGLTIEFLQRKTMDDPPEVREAVFEGLWQNGGFNFWLGGYIDLLFDKEANHEAYKFWRKKTLERIKNPRKQDLLAPEKPPHPFGTKRVSLEQRFYEVVDQENVTVIDVKANPIVEVTANGVKTEDSFTELDALILATGYDNMTGPWMSIDLRGEESNIPYFRWLSLGMTTDSFPNMFFLNDPQSPASFCNGPTCIQIQGQWIVDAIRYLTKNNITKFVPKPDAVNRFSGAVDAICDATLFRDVNSWFMGTNIPGKRKQALMYMGGVPAYTQEIEGEVKRQYSSFVKDTSAAVSLA</sequence>
<feature type="domain" description="FAD/NAD(P)-binding" evidence="8">
    <location>
        <begin position="6"/>
        <end position="228"/>
    </location>
</feature>
<dbReference type="InterPro" id="IPR050775">
    <property type="entry name" value="FAD-binding_Monooxygenases"/>
</dbReference>
<keyword evidence="6" id="KW-0560">Oxidoreductase</keyword>
<evidence type="ECO:0000313" key="10">
    <source>
        <dbReference type="Proteomes" id="UP000053558"/>
    </source>
</evidence>
<keyword evidence="5" id="KW-0521">NADP</keyword>
<comment type="caution">
    <text evidence="9">The sequence shown here is derived from an EMBL/GenBank/DDBJ whole genome shotgun (WGS) entry which is preliminary data.</text>
</comment>
<dbReference type="Proteomes" id="UP000053558">
    <property type="component" value="Unassembled WGS sequence"/>
</dbReference>
<dbReference type="SUPFAM" id="SSF51905">
    <property type="entry name" value="FAD/NAD(P)-binding domain"/>
    <property type="match status" value="2"/>
</dbReference>
<evidence type="ECO:0000256" key="7">
    <source>
        <dbReference type="ARBA" id="ARBA00023033"/>
    </source>
</evidence>
<keyword evidence="3" id="KW-0285">Flavoprotein</keyword>
<dbReference type="InterPro" id="IPR023753">
    <property type="entry name" value="FAD/NAD-binding_dom"/>
</dbReference>
<comment type="cofactor">
    <cofactor evidence="1">
        <name>FAD</name>
        <dbReference type="ChEBI" id="CHEBI:57692"/>
    </cofactor>
</comment>
<dbReference type="EMBL" id="JH711583">
    <property type="protein sequence ID" value="EIW77608.1"/>
    <property type="molecule type" value="Genomic_DNA"/>
</dbReference>
<evidence type="ECO:0000256" key="3">
    <source>
        <dbReference type="ARBA" id="ARBA00022630"/>
    </source>
</evidence>
<evidence type="ECO:0000256" key="6">
    <source>
        <dbReference type="ARBA" id="ARBA00023002"/>
    </source>
</evidence>
<name>A0A5M3MEF9_CONPW</name>
<dbReference type="PANTHER" id="PTHR43098">
    <property type="entry name" value="L-ORNITHINE N(5)-MONOOXYGENASE-RELATED"/>
    <property type="match status" value="1"/>
</dbReference>
<organism evidence="9 10">
    <name type="scientific">Coniophora puteana (strain RWD-64-598)</name>
    <name type="common">Brown rot fungus</name>
    <dbReference type="NCBI Taxonomy" id="741705"/>
    <lineage>
        <taxon>Eukaryota</taxon>
        <taxon>Fungi</taxon>
        <taxon>Dikarya</taxon>
        <taxon>Basidiomycota</taxon>
        <taxon>Agaricomycotina</taxon>
        <taxon>Agaricomycetes</taxon>
        <taxon>Agaricomycetidae</taxon>
        <taxon>Boletales</taxon>
        <taxon>Coniophorineae</taxon>
        <taxon>Coniophoraceae</taxon>
        <taxon>Coniophora</taxon>
    </lineage>
</organism>
<dbReference type="GO" id="GO:0004497">
    <property type="term" value="F:monooxygenase activity"/>
    <property type="evidence" value="ECO:0007669"/>
    <property type="project" value="UniProtKB-KW"/>
</dbReference>
<dbReference type="Pfam" id="PF07992">
    <property type="entry name" value="Pyr_redox_2"/>
    <property type="match status" value="1"/>
</dbReference>
<dbReference type="InterPro" id="IPR036188">
    <property type="entry name" value="FAD/NAD-bd_sf"/>
</dbReference>
<dbReference type="Gene3D" id="3.50.50.60">
    <property type="entry name" value="FAD/NAD(P)-binding domain"/>
    <property type="match status" value="2"/>
</dbReference>
<evidence type="ECO:0000256" key="5">
    <source>
        <dbReference type="ARBA" id="ARBA00022857"/>
    </source>
</evidence>
<dbReference type="OrthoDB" id="66881at2759"/>
<dbReference type="RefSeq" id="XP_007771774.1">
    <property type="nucleotide sequence ID" value="XM_007773584.1"/>
</dbReference>
<protein>
    <submittedName>
        <fullName evidence="9">Cyclopentanone 1,2-monooxygenase</fullName>
    </submittedName>
</protein>
<dbReference type="KEGG" id="cput:CONPUDRAFT_61676"/>
<evidence type="ECO:0000313" key="9">
    <source>
        <dbReference type="EMBL" id="EIW77608.1"/>
    </source>
</evidence>
<gene>
    <name evidence="9" type="ORF">CONPUDRAFT_61676</name>
</gene>
<evidence type="ECO:0000256" key="1">
    <source>
        <dbReference type="ARBA" id="ARBA00001974"/>
    </source>
</evidence>
<comment type="similarity">
    <text evidence="2">Belongs to the FAD-binding monooxygenase family.</text>
</comment>
<dbReference type="OMA" id="QGNWILQ"/>
<evidence type="ECO:0000256" key="2">
    <source>
        <dbReference type="ARBA" id="ARBA00010139"/>
    </source>
</evidence>
<keyword evidence="4" id="KW-0274">FAD</keyword>
<evidence type="ECO:0000259" key="8">
    <source>
        <dbReference type="Pfam" id="PF07992"/>
    </source>
</evidence>
<keyword evidence="10" id="KW-1185">Reference proteome</keyword>
<reference evidence="10" key="1">
    <citation type="journal article" date="2012" name="Science">
        <title>The Paleozoic origin of enzymatic lignin decomposition reconstructed from 31 fungal genomes.</title>
        <authorList>
            <person name="Floudas D."/>
            <person name="Binder M."/>
            <person name="Riley R."/>
            <person name="Barry K."/>
            <person name="Blanchette R.A."/>
            <person name="Henrissat B."/>
            <person name="Martinez A.T."/>
            <person name="Otillar R."/>
            <person name="Spatafora J.W."/>
            <person name="Yadav J.S."/>
            <person name="Aerts A."/>
            <person name="Benoit I."/>
            <person name="Boyd A."/>
            <person name="Carlson A."/>
            <person name="Copeland A."/>
            <person name="Coutinho P.M."/>
            <person name="de Vries R.P."/>
            <person name="Ferreira P."/>
            <person name="Findley K."/>
            <person name="Foster B."/>
            <person name="Gaskell J."/>
            <person name="Glotzer D."/>
            <person name="Gorecki P."/>
            <person name="Heitman J."/>
            <person name="Hesse C."/>
            <person name="Hori C."/>
            <person name="Igarashi K."/>
            <person name="Jurgens J.A."/>
            <person name="Kallen N."/>
            <person name="Kersten P."/>
            <person name="Kohler A."/>
            <person name="Kuees U."/>
            <person name="Kumar T.K.A."/>
            <person name="Kuo A."/>
            <person name="LaButti K."/>
            <person name="Larrondo L.F."/>
            <person name="Lindquist E."/>
            <person name="Ling A."/>
            <person name="Lombard V."/>
            <person name="Lucas S."/>
            <person name="Lundell T."/>
            <person name="Martin R."/>
            <person name="McLaughlin D.J."/>
            <person name="Morgenstern I."/>
            <person name="Morin E."/>
            <person name="Murat C."/>
            <person name="Nagy L.G."/>
            <person name="Nolan M."/>
            <person name="Ohm R.A."/>
            <person name="Patyshakuliyeva A."/>
            <person name="Rokas A."/>
            <person name="Ruiz-Duenas F.J."/>
            <person name="Sabat G."/>
            <person name="Salamov A."/>
            <person name="Samejima M."/>
            <person name="Schmutz J."/>
            <person name="Slot J.C."/>
            <person name="St John F."/>
            <person name="Stenlid J."/>
            <person name="Sun H."/>
            <person name="Sun S."/>
            <person name="Syed K."/>
            <person name="Tsang A."/>
            <person name="Wiebenga A."/>
            <person name="Young D."/>
            <person name="Pisabarro A."/>
            <person name="Eastwood D.C."/>
            <person name="Martin F."/>
            <person name="Cullen D."/>
            <person name="Grigoriev I.V."/>
            <person name="Hibbett D.S."/>
        </authorList>
    </citation>
    <scope>NUCLEOTIDE SEQUENCE [LARGE SCALE GENOMIC DNA]</scope>
    <source>
        <strain evidence="10">RWD-64-598 SS2</strain>
    </source>
</reference>
<proteinExistence type="inferred from homology"/>